<keyword evidence="1" id="KW-1133">Transmembrane helix</keyword>
<accession>A0A7M1RZE3</accession>
<organism evidence="2 3">
    <name type="scientific">uncultured phage cr127_1</name>
    <dbReference type="NCBI Taxonomy" id="2772077"/>
    <lineage>
        <taxon>Viruses</taxon>
        <taxon>Duplodnaviria</taxon>
        <taxon>Heunggongvirae</taxon>
        <taxon>Uroviricota</taxon>
        <taxon>Caudoviricetes</taxon>
        <taxon>Crassvirales</taxon>
        <taxon>Crevaviridae</taxon>
        <taxon>Doltivirinae</taxon>
        <taxon>Kahucivirus</taxon>
        <taxon>Kahucivirus intestinalis</taxon>
    </lineage>
</organism>
<dbReference type="Proteomes" id="UP000594097">
    <property type="component" value="Segment"/>
</dbReference>
<proteinExistence type="predicted"/>
<reference evidence="2 3" key="1">
    <citation type="submission" date="2020-07" db="EMBL/GenBank/DDBJ databases">
        <title>Taxonomic proposal: Crassvirales, a new order of highly abundant and diverse bacterial viruses.</title>
        <authorList>
            <person name="Shkoporov A.N."/>
            <person name="Stockdale S.R."/>
            <person name="Guerin E."/>
            <person name="Ross R.P."/>
            <person name="Hill C."/>
        </authorList>
    </citation>
    <scope>NUCLEOTIDE SEQUENCE [LARGE SCALE GENOMIC DNA]</scope>
</reference>
<evidence type="ECO:0000313" key="3">
    <source>
        <dbReference type="Proteomes" id="UP000594097"/>
    </source>
</evidence>
<dbReference type="EMBL" id="MT774393">
    <property type="protein sequence ID" value="QOR59813.1"/>
    <property type="molecule type" value="Genomic_DNA"/>
</dbReference>
<feature type="transmembrane region" description="Helical" evidence="1">
    <location>
        <begin position="78"/>
        <end position="95"/>
    </location>
</feature>
<sequence>MKKFKEIVIPFLKSYDKCWHIIVGMIITSIIGKYFYEVGGIAAMILFPLVIVFIIALFKEQIWDRLMKKGTYELNNIIATMIGWLVSTILNIIWII</sequence>
<evidence type="ECO:0000313" key="2">
    <source>
        <dbReference type="EMBL" id="QOR59813.1"/>
    </source>
</evidence>
<name>A0A7M1RZE3_9CAUD</name>
<protein>
    <submittedName>
        <fullName evidence="2">Uncharacterized protein</fullName>
    </submittedName>
</protein>
<feature type="transmembrane region" description="Helical" evidence="1">
    <location>
        <begin position="41"/>
        <end position="58"/>
    </location>
</feature>
<keyword evidence="1" id="KW-0472">Membrane</keyword>
<dbReference type="KEGG" id="vg:65130425"/>
<keyword evidence="3" id="KW-1185">Reference proteome</keyword>
<dbReference type="RefSeq" id="YP_010111971.1">
    <property type="nucleotide sequence ID" value="NC_055886.1"/>
</dbReference>
<evidence type="ECO:0000256" key="1">
    <source>
        <dbReference type="SAM" id="Phobius"/>
    </source>
</evidence>
<keyword evidence="1" id="KW-0812">Transmembrane</keyword>
<dbReference type="GeneID" id="65130425"/>